<dbReference type="EMBL" id="BAABEP010000011">
    <property type="protein sequence ID" value="GAA3723528.1"/>
    <property type="molecule type" value="Genomic_DNA"/>
</dbReference>
<organism evidence="2 3">
    <name type="scientific">Streptomyces tremellae</name>
    <dbReference type="NCBI Taxonomy" id="1124239"/>
    <lineage>
        <taxon>Bacteria</taxon>
        <taxon>Bacillati</taxon>
        <taxon>Actinomycetota</taxon>
        <taxon>Actinomycetes</taxon>
        <taxon>Kitasatosporales</taxon>
        <taxon>Streptomycetaceae</taxon>
        <taxon>Streptomyces</taxon>
    </lineage>
</organism>
<dbReference type="Proteomes" id="UP001499884">
    <property type="component" value="Unassembled WGS sequence"/>
</dbReference>
<proteinExistence type="predicted"/>
<keyword evidence="3" id="KW-1185">Reference proteome</keyword>
<evidence type="ECO:0000256" key="1">
    <source>
        <dbReference type="SAM" id="MobiDB-lite"/>
    </source>
</evidence>
<name>A0ABP7ERQ3_9ACTN</name>
<evidence type="ECO:0000313" key="2">
    <source>
        <dbReference type="EMBL" id="GAA3723528.1"/>
    </source>
</evidence>
<sequence>MALGPQPAGDFEPVHAGQAEIEDDQVDTTLKARVESGGSVLADLDLVPLPAKGAGQGF</sequence>
<accession>A0ABP7ERQ3</accession>
<gene>
    <name evidence="2" type="ORF">GCM10023082_22010</name>
</gene>
<reference evidence="3" key="1">
    <citation type="journal article" date="2019" name="Int. J. Syst. Evol. Microbiol.">
        <title>The Global Catalogue of Microorganisms (GCM) 10K type strain sequencing project: providing services to taxonomists for standard genome sequencing and annotation.</title>
        <authorList>
            <consortium name="The Broad Institute Genomics Platform"/>
            <consortium name="The Broad Institute Genome Sequencing Center for Infectious Disease"/>
            <person name="Wu L."/>
            <person name="Ma J."/>
        </authorList>
    </citation>
    <scope>NUCLEOTIDE SEQUENCE [LARGE SCALE GENOMIC DNA]</scope>
    <source>
        <strain evidence="3">JCM 30846</strain>
    </source>
</reference>
<feature type="region of interest" description="Disordered" evidence="1">
    <location>
        <begin position="1"/>
        <end position="24"/>
    </location>
</feature>
<evidence type="ECO:0000313" key="3">
    <source>
        <dbReference type="Proteomes" id="UP001499884"/>
    </source>
</evidence>
<protein>
    <submittedName>
        <fullName evidence="2">Uncharacterized protein</fullName>
    </submittedName>
</protein>
<comment type="caution">
    <text evidence="2">The sequence shown here is derived from an EMBL/GenBank/DDBJ whole genome shotgun (WGS) entry which is preliminary data.</text>
</comment>